<evidence type="ECO:0000259" key="6">
    <source>
        <dbReference type="Pfam" id="PF07687"/>
    </source>
</evidence>
<evidence type="ECO:0000256" key="2">
    <source>
        <dbReference type="ARBA" id="ARBA00022670"/>
    </source>
</evidence>
<dbReference type="Gene3D" id="3.40.630.10">
    <property type="entry name" value="Zn peptidases"/>
    <property type="match status" value="1"/>
</dbReference>
<comment type="similarity">
    <text evidence="1">Belongs to the peptidase M20A family.</text>
</comment>
<sequence>MRLIWLSLGMTVATTIGVSFYRAYGLPGQEIASAVPAEQIEVAAVSERLQQAIRIPTVSTGKADQAYQPFADFQAFLRSSFPRVFSTLDVQVVNQHSLLLRWPGSDLTLQPDMLIAHQDVVPVGDLANWQHPPFAGHNDGEMIWGRGTLDDKSSLMAILEAAELMLAQGLQPKRTLYFGFGHDEEVGGANGAAAIAELMQTQQIRPRFILDEGGIIAKPGMLPGLIQPVAMLGIAEKGYLNLRLTTQADGGHSSSPASDTAISRLTEVLQALHDEPFVQRLDYLDMTFSTASESMGFPERVLFSNLWLFGNILKPVISGLKSANAMTRTTMVPTILDAGFKENVIPRQASAIFNFRLLPGDTDESVIAHVKQVAGEDVSIEILDYNPPSPMGSADNEAYGLIRQAIQQSWQQQEPLVVAPYLMYAGTDLANYYDVSDSQYRFMFVPLNNEELGTMHNVNERIRISDYVGMINFYYRLMHLSAM</sequence>
<keyword evidence="8" id="KW-1185">Reference proteome</keyword>
<keyword evidence="3" id="KW-0479">Metal-binding</keyword>
<evidence type="ECO:0000313" key="8">
    <source>
        <dbReference type="Proteomes" id="UP001596364"/>
    </source>
</evidence>
<evidence type="ECO:0000256" key="5">
    <source>
        <dbReference type="ARBA" id="ARBA00022833"/>
    </source>
</evidence>
<dbReference type="InterPro" id="IPR011650">
    <property type="entry name" value="Peptidase_M20_dimer"/>
</dbReference>
<dbReference type="Gene3D" id="1.10.150.900">
    <property type="match status" value="1"/>
</dbReference>
<dbReference type="Proteomes" id="UP001596364">
    <property type="component" value="Unassembled WGS sequence"/>
</dbReference>
<evidence type="ECO:0000313" key="7">
    <source>
        <dbReference type="EMBL" id="MFC6440813.1"/>
    </source>
</evidence>
<dbReference type="SUPFAM" id="SSF53187">
    <property type="entry name" value="Zn-dependent exopeptidases"/>
    <property type="match status" value="1"/>
</dbReference>
<dbReference type="InterPro" id="IPR036264">
    <property type="entry name" value="Bact_exopeptidase_dim_dom"/>
</dbReference>
<name>A0ABW1XLP3_9ALTE</name>
<feature type="domain" description="Peptidase M20 dimerisation" evidence="6">
    <location>
        <begin position="234"/>
        <end position="376"/>
    </location>
</feature>
<gene>
    <name evidence="7" type="ORF">ACFP85_11725</name>
</gene>
<dbReference type="Pfam" id="PF07687">
    <property type="entry name" value="M20_dimer"/>
    <property type="match status" value="1"/>
</dbReference>
<dbReference type="InterPro" id="IPR047177">
    <property type="entry name" value="Pept_M20A"/>
</dbReference>
<dbReference type="PANTHER" id="PTHR45962">
    <property type="entry name" value="N-FATTY-ACYL-AMINO ACID SYNTHASE/HYDROLASE PM20D1"/>
    <property type="match status" value="1"/>
</dbReference>
<keyword evidence="2" id="KW-0645">Protease</keyword>
<dbReference type="Pfam" id="PF01546">
    <property type="entry name" value="Peptidase_M20"/>
    <property type="match status" value="1"/>
</dbReference>
<evidence type="ECO:0000256" key="3">
    <source>
        <dbReference type="ARBA" id="ARBA00022723"/>
    </source>
</evidence>
<evidence type="ECO:0000256" key="4">
    <source>
        <dbReference type="ARBA" id="ARBA00022801"/>
    </source>
</evidence>
<evidence type="ECO:0000256" key="1">
    <source>
        <dbReference type="ARBA" id="ARBA00006247"/>
    </source>
</evidence>
<keyword evidence="4" id="KW-0378">Hydrolase</keyword>
<dbReference type="PANTHER" id="PTHR45962:SF1">
    <property type="entry name" value="N-FATTY-ACYL-AMINO ACID SYNTHASE_HYDROLASE PM20D1"/>
    <property type="match status" value="1"/>
</dbReference>
<organism evidence="7 8">
    <name type="scientific">Pseudobowmanella zhangzhouensis</name>
    <dbReference type="NCBI Taxonomy" id="1537679"/>
    <lineage>
        <taxon>Bacteria</taxon>
        <taxon>Pseudomonadati</taxon>
        <taxon>Pseudomonadota</taxon>
        <taxon>Gammaproteobacteria</taxon>
        <taxon>Alteromonadales</taxon>
        <taxon>Alteromonadaceae</taxon>
    </lineage>
</organism>
<dbReference type="EMBL" id="JBHSUS010000001">
    <property type="protein sequence ID" value="MFC6440813.1"/>
    <property type="molecule type" value="Genomic_DNA"/>
</dbReference>
<dbReference type="RefSeq" id="WP_131259726.1">
    <property type="nucleotide sequence ID" value="NZ_JBHSUS010000001.1"/>
</dbReference>
<protein>
    <submittedName>
        <fullName evidence="7">M20/M25/M40 family metallo-hydrolase</fullName>
    </submittedName>
</protein>
<dbReference type="InterPro" id="IPR002933">
    <property type="entry name" value="Peptidase_M20"/>
</dbReference>
<dbReference type="PIRSF" id="PIRSF036696">
    <property type="entry name" value="ACY-1"/>
    <property type="match status" value="1"/>
</dbReference>
<accession>A0ABW1XLP3</accession>
<dbReference type="Gene3D" id="3.30.70.360">
    <property type="match status" value="1"/>
</dbReference>
<proteinExistence type="inferred from homology"/>
<comment type="caution">
    <text evidence="7">The sequence shown here is derived from an EMBL/GenBank/DDBJ whole genome shotgun (WGS) entry which is preliminary data.</text>
</comment>
<keyword evidence="5" id="KW-0862">Zinc</keyword>
<reference evidence="8" key="1">
    <citation type="journal article" date="2019" name="Int. J. Syst. Evol. Microbiol.">
        <title>The Global Catalogue of Microorganisms (GCM) 10K type strain sequencing project: providing services to taxonomists for standard genome sequencing and annotation.</title>
        <authorList>
            <consortium name="The Broad Institute Genomics Platform"/>
            <consortium name="The Broad Institute Genome Sequencing Center for Infectious Disease"/>
            <person name="Wu L."/>
            <person name="Ma J."/>
        </authorList>
    </citation>
    <scope>NUCLEOTIDE SEQUENCE [LARGE SCALE GENOMIC DNA]</scope>
    <source>
        <strain evidence="8">CGMCC 1.16031</strain>
    </source>
</reference>
<dbReference type="SUPFAM" id="SSF55031">
    <property type="entry name" value="Bacterial exopeptidase dimerisation domain"/>
    <property type="match status" value="1"/>
</dbReference>